<dbReference type="EMBL" id="JBHSNQ010000075">
    <property type="protein sequence ID" value="MFC5541841.1"/>
    <property type="molecule type" value="Genomic_DNA"/>
</dbReference>
<dbReference type="Proteomes" id="UP001595978">
    <property type="component" value="Unassembled WGS sequence"/>
</dbReference>
<gene>
    <name evidence="2" type="ORF">ACFPOH_08705</name>
</gene>
<comment type="caution">
    <text evidence="2">The sequence shown here is derived from an EMBL/GenBank/DDBJ whole genome shotgun (WGS) entry which is preliminary data.</text>
</comment>
<dbReference type="PANTHER" id="PTHR37826">
    <property type="entry name" value="FLOTILLIN BAND_7_5 DOMAIN PROTEIN"/>
    <property type="match status" value="1"/>
</dbReference>
<evidence type="ECO:0000313" key="2">
    <source>
        <dbReference type="EMBL" id="MFC5541841.1"/>
    </source>
</evidence>
<keyword evidence="1" id="KW-1133">Transmembrane helix</keyword>
<sequence length="365" mass="42331">MSNEEKRIIEVDEYDAKCPSCGASIKFHPGTGSLVCPYCHHEEHIPDADMQVDEEVQELDFHEAEARSSFRWGEEKKLVVCDACAAELVYDALEVANVCPYCGSNHVMEIDSENTIAPNGIIPFQITKEQANENFQKWIKGRWFAPNEARKSAKAEAFTGIYLPYWTFDTKTASQYTASYGRRRTVYDKDGKPQTVTDWYRTRGFYQEFIDDHLVLASKRYDPFILNKVEPFQLKQARSYNKDYLQGFAAERYSIGLDEGWQIAKEEIHDYLETQITHHILWKHHADVVKNLRFSTVHSDITYKYLMLPLWLSTFRYRDKTYQFMVNGQTGKVGGKYPVSPIKVTIAVIVTLLILLGLYLYFENQ</sequence>
<protein>
    <recommendedName>
        <fullName evidence="4">Replication restart DNA helicase PriA</fullName>
    </recommendedName>
</protein>
<keyword evidence="3" id="KW-1185">Reference proteome</keyword>
<dbReference type="PANTHER" id="PTHR37826:SF3">
    <property type="entry name" value="J DOMAIN-CONTAINING PROTEIN"/>
    <property type="match status" value="1"/>
</dbReference>
<organism evidence="2 3">
    <name type="scientific">Ureibacillus suwonensis</name>
    <dbReference type="NCBI Taxonomy" id="313007"/>
    <lineage>
        <taxon>Bacteria</taxon>
        <taxon>Bacillati</taxon>
        <taxon>Bacillota</taxon>
        <taxon>Bacilli</taxon>
        <taxon>Bacillales</taxon>
        <taxon>Caryophanaceae</taxon>
        <taxon>Ureibacillus</taxon>
    </lineage>
</organism>
<keyword evidence="1" id="KW-0472">Membrane</keyword>
<proteinExistence type="predicted"/>
<reference evidence="3" key="1">
    <citation type="journal article" date="2019" name="Int. J. Syst. Evol. Microbiol.">
        <title>The Global Catalogue of Microorganisms (GCM) 10K type strain sequencing project: providing services to taxonomists for standard genome sequencing and annotation.</title>
        <authorList>
            <consortium name="The Broad Institute Genomics Platform"/>
            <consortium name="The Broad Institute Genome Sequencing Center for Infectious Disease"/>
            <person name="Wu L."/>
            <person name="Ma J."/>
        </authorList>
    </citation>
    <scope>NUCLEOTIDE SEQUENCE [LARGE SCALE GENOMIC DNA]</scope>
    <source>
        <strain evidence="3">CCUG 56331</strain>
    </source>
</reference>
<dbReference type="RefSeq" id="WP_342581713.1">
    <property type="nucleotide sequence ID" value="NZ_JBHSNQ010000075.1"/>
</dbReference>
<evidence type="ECO:0000256" key="1">
    <source>
        <dbReference type="SAM" id="Phobius"/>
    </source>
</evidence>
<evidence type="ECO:0000313" key="3">
    <source>
        <dbReference type="Proteomes" id="UP001595978"/>
    </source>
</evidence>
<evidence type="ECO:0008006" key="4">
    <source>
        <dbReference type="Google" id="ProtNLM"/>
    </source>
</evidence>
<accession>A0ABW0RAN2</accession>
<name>A0ABW0RAN2_9BACL</name>
<feature type="transmembrane region" description="Helical" evidence="1">
    <location>
        <begin position="344"/>
        <end position="362"/>
    </location>
</feature>
<keyword evidence="1" id="KW-0812">Transmembrane</keyword>